<name>A2DL93_TRIV3</name>
<proteinExistence type="predicted"/>
<organism evidence="2 3">
    <name type="scientific">Trichomonas vaginalis (strain ATCC PRA-98 / G3)</name>
    <dbReference type="NCBI Taxonomy" id="412133"/>
    <lineage>
        <taxon>Eukaryota</taxon>
        <taxon>Metamonada</taxon>
        <taxon>Parabasalia</taxon>
        <taxon>Trichomonadida</taxon>
        <taxon>Trichomonadidae</taxon>
        <taxon>Trichomonas</taxon>
    </lineage>
</organism>
<keyword evidence="1" id="KW-1133">Transmembrane helix</keyword>
<dbReference type="EMBL" id="DS113214">
    <property type="protein sequence ID" value="EAY18884.1"/>
    <property type="molecule type" value="Genomic_DNA"/>
</dbReference>
<reference evidence="2" key="1">
    <citation type="submission" date="2006-10" db="EMBL/GenBank/DDBJ databases">
        <authorList>
            <person name="Amadeo P."/>
            <person name="Zhao Q."/>
            <person name="Wortman J."/>
            <person name="Fraser-Liggett C."/>
            <person name="Carlton J."/>
        </authorList>
    </citation>
    <scope>NUCLEOTIDE SEQUENCE</scope>
    <source>
        <strain evidence="2">G3</strain>
    </source>
</reference>
<feature type="transmembrane region" description="Helical" evidence="1">
    <location>
        <begin position="20"/>
        <end position="41"/>
    </location>
</feature>
<keyword evidence="1" id="KW-0472">Membrane</keyword>
<reference evidence="2" key="2">
    <citation type="journal article" date="2007" name="Science">
        <title>Draft genome sequence of the sexually transmitted pathogen Trichomonas vaginalis.</title>
        <authorList>
            <person name="Carlton J.M."/>
            <person name="Hirt R.P."/>
            <person name="Silva J.C."/>
            <person name="Delcher A.L."/>
            <person name="Schatz M."/>
            <person name="Zhao Q."/>
            <person name="Wortman J.R."/>
            <person name="Bidwell S.L."/>
            <person name="Alsmark U.C.M."/>
            <person name="Besteiro S."/>
            <person name="Sicheritz-Ponten T."/>
            <person name="Noel C.J."/>
            <person name="Dacks J.B."/>
            <person name="Foster P.G."/>
            <person name="Simillion C."/>
            <person name="Van de Peer Y."/>
            <person name="Miranda-Saavedra D."/>
            <person name="Barton G.J."/>
            <person name="Westrop G.D."/>
            <person name="Mueller S."/>
            <person name="Dessi D."/>
            <person name="Fiori P.L."/>
            <person name="Ren Q."/>
            <person name="Paulsen I."/>
            <person name="Zhang H."/>
            <person name="Bastida-Corcuera F.D."/>
            <person name="Simoes-Barbosa A."/>
            <person name="Brown M.T."/>
            <person name="Hayes R.D."/>
            <person name="Mukherjee M."/>
            <person name="Okumura C.Y."/>
            <person name="Schneider R."/>
            <person name="Smith A.J."/>
            <person name="Vanacova S."/>
            <person name="Villalvazo M."/>
            <person name="Haas B.J."/>
            <person name="Pertea M."/>
            <person name="Feldblyum T.V."/>
            <person name="Utterback T.R."/>
            <person name="Shu C.L."/>
            <person name="Osoegawa K."/>
            <person name="de Jong P.J."/>
            <person name="Hrdy I."/>
            <person name="Horvathova L."/>
            <person name="Zubacova Z."/>
            <person name="Dolezal P."/>
            <person name="Malik S.B."/>
            <person name="Logsdon J.M. Jr."/>
            <person name="Henze K."/>
            <person name="Gupta A."/>
            <person name="Wang C.C."/>
            <person name="Dunne R.L."/>
            <person name="Upcroft J.A."/>
            <person name="Upcroft P."/>
            <person name="White O."/>
            <person name="Salzberg S.L."/>
            <person name="Tang P."/>
            <person name="Chiu C.-H."/>
            <person name="Lee Y.-S."/>
            <person name="Embley T.M."/>
            <person name="Coombs G.H."/>
            <person name="Mottram J.C."/>
            <person name="Tachezy J."/>
            <person name="Fraser-Liggett C.M."/>
            <person name="Johnson P.J."/>
        </authorList>
    </citation>
    <scope>NUCLEOTIDE SEQUENCE [LARGE SCALE GENOMIC DNA]</scope>
    <source>
        <strain evidence="2">G3</strain>
    </source>
</reference>
<dbReference type="VEuPathDB" id="TrichDB:TVAGG3_0272950"/>
<protein>
    <submittedName>
        <fullName evidence="2">Uncharacterized protein</fullName>
    </submittedName>
</protein>
<sequence>MLLYSISGSRITLQKNIHNTTGTIVILFVMIVTLLIVRYLMKNINRNRIQLEDTSPYFEPDIGAKLDTSTSDILLES</sequence>
<dbReference type="InParanoid" id="A2DL93"/>
<accession>A2DL93</accession>
<dbReference type="VEuPathDB" id="TrichDB:TVAG_295370"/>
<gene>
    <name evidence="2" type="ORF">TVAG_295370</name>
</gene>
<dbReference type="KEGG" id="tva:75647572"/>
<evidence type="ECO:0000256" key="1">
    <source>
        <dbReference type="SAM" id="Phobius"/>
    </source>
</evidence>
<evidence type="ECO:0000313" key="3">
    <source>
        <dbReference type="Proteomes" id="UP000001542"/>
    </source>
</evidence>
<evidence type="ECO:0000313" key="2">
    <source>
        <dbReference type="EMBL" id="EAY18884.1"/>
    </source>
</evidence>
<keyword evidence="1" id="KW-0812">Transmembrane</keyword>
<dbReference type="AlphaFoldDB" id="A2DL93"/>
<dbReference type="RefSeq" id="XP_001579870.1">
    <property type="nucleotide sequence ID" value="XM_001579820.1"/>
</dbReference>
<keyword evidence="3" id="KW-1185">Reference proteome</keyword>
<dbReference type="Proteomes" id="UP000001542">
    <property type="component" value="Unassembled WGS sequence"/>
</dbReference>